<comment type="similarity">
    <text evidence="1">Belongs to the ABC transporter superfamily.</text>
</comment>
<comment type="caution">
    <text evidence="6">The sequence shown here is derived from an EMBL/GenBank/DDBJ whole genome shotgun (WGS) entry which is preliminary data.</text>
</comment>
<proteinExistence type="inferred from homology"/>
<dbReference type="EMBL" id="JAKGSI010000001">
    <property type="protein sequence ID" value="MCF4005908.1"/>
    <property type="molecule type" value="Genomic_DNA"/>
</dbReference>
<keyword evidence="4 6" id="KW-0067">ATP-binding</keyword>
<accession>A0A9X1QQH5</accession>
<dbReference type="GO" id="GO:0005524">
    <property type="term" value="F:ATP binding"/>
    <property type="evidence" value="ECO:0007669"/>
    <property type="project" value="UniProtKB-KW"/>
</dbReference>
<evidence type="ECO:0000313" key="6">
    <source>
        <dbReference type="EMBL" id="MCF4005908.1"/>
    </source>
</evidence>
<dbReference type="SMART" id="SM00382">
    <property type="entry name" value="AAA"/>
    <property type="match status" value="1"/>
</dbReference>
<protein>
    <submittedName>
        <fullName evidence="6">ATP-binding cassette domain-containing protein</fullName>
    </submittedName>
</protein>
<reference evidence="6" key="1">
    <citation type="submission" date="2022-01" db="EMBL/GenBank/DDBJ databases">
        <title>Corynebacterium sp. nov isolated from isolated from the feces of the greater white-fronted geese (Anser albifrons) at Poyang Lake, PR China.</title>
        <authorList>
            <person name="Liu Q."/>
        </authorList>
    </citation>
    <scope>NUCLEOTIDE SEQUENCE</scope>
    <source>
        <strain evidence="6">JCM 32435</strain>
    </source>
</reference>
<keyword evidence="2" id="KW-0813">Transport</keyword>
<sequence>MVDRLSPGPSSGLLLRDVCVDYGRSPVVQGVCLHATPGRVYGLLGLNGAGKSTLFSAVLGLVPFGGTITVDGHPVDLTQVGASINGPALYPHLSARGNLSVHALLTGTDPARIDEVLQRVELHAGRKRAGSFSTGMKARLSLAMALLTDPPLLILDEPQNGLDPQGIKDLRELIRSLAAAGKTVVMSSHQLGEVAHIVDDVGILAGGEIRYEGPLTGLAEPGENLEDAFFRLVRNTPSIEGEER</sequence>
<dbReference type="InterPro" id="IPR003439">
    <property type="entry name" value="ABC_transporter-like_ATP-bd"/>
</dbReference>
<dbReference type="AlphaFoldDB" id="A0A9X1QQH5"/>
<name>A0A9X1QQH5_9CORY</name>
<dbReference type="RefSeq" id="WP_236117696.1">
    <property type="nucleotide sequence ID" value="NZ_JAKGSI010000001.1"/>
</dbReference>
<organism evidence="6 7">
    <name type="scientific">Corynebacterium uropygiale</name>
    <dbReference type="NCBI Taxonomy" id="1775911"/>
    <lineage>
        <taxon>Bacteria</taxon>
        <taxon>Bacillati</taxon>
        <taxon>Actinomycetota</taxon>
        <taxon>Actinomycetes</taxon>
        <taxon>Mycobacteriales</taxon>
        <taxon>Corynebacteriaceae</taxon>
        <taxon>Corynebacterium</taxon>
    </lineage>
</organism>
<dbReference type="PROSITE" id="PS50893">
    <property type="entry name" value="ABC_TRANSPORTER_2"/>
    <property type="match status" value="1"/>
</dbReference>
<keyword evidence="3" id="KW-0547">Nucleotide-binding</keyword>
<evidence type="ECO:0000256" key="2">
    <source>
        <dbReference type="ARBA" id="ARBA00022448"/>
    </source>
</evidence>
<dbReference type="PANTHER" id="PTHR43335:SF4">
    <property type="entry name" value="ABC TRANSPORTER, ATP-BINDING PROTEIN"/>
    <property type="match status" value="1"/>
</dbReference>
<dbReference type="InterPro" id="IPR003593">
    <property type="entry name" value="AAA+_ATPase"/>
</dbReference>
<evidence type="ECO:0000259" key="5">
    <source>
        <dbReference type="PROSITE" id="PS50893"/>
    </source>
</evidence>
<dbReference type="GO" id="GO:0016887">
    <property type="term" value="F:ATP hydrolysis activity"/>
    <property type="evidence" value="ECO:0007669"/>
    <property type="project" value="InterPro"/>
</dbReference>
<dbReference type="Pfam" id="PF00005">
    <property type="entry name" value="ABC_tran"/>
    <property type="match status" value="1"/>
</dbReference>
<evidence type="ECO:0000256" key="3">
    <source>
        <dbReference type="ARBA" id="ARBA00022741"/>
    </source>
</evidence>
<dbReference type="Gene3D" id="3.40.50.300">
    <property type="entry name" value="P-loop containing nucleotide triphosphate hydrolases"/>
    <property type="match status" value="1"/>
</dbReference>
<dbReference type="SUPFAM" id="SSF52540">
    <property type="entry name" value="P-loop containing nucleoside triphosphate hydrolases"/>
    <property type="match status" value="1"/>
</dbReference>
<keyword evidence="7" id="KW-1185">Reference proteome</keyword>
<dbReference type="Proteomes" id="UP001139336">
    <property type="component" value="Unassembled WGS sequence"/>
</dbReference>
<evidence type="ECO:0000256" key="4">
    <source>
        <dbReference type="ARBA" id="ARBA00022840"/>
    </source>
</evidence>
<dbReference type="PANTHER" id="PTHR43335">
    <property type="entry name" value="ABC TRANSPORTER, ATP-BINDING PROTEIN"/>
    <property type="match status" value="1"/>
</dbReference>
<feature type="domain" description="ABC transporter" evidence="5">
    <location>
        <begin position="13"/>
        <end position="231"/>
    </location>
</feature>
<evidence type="ECO:0000313" key="7">
    <source>
        <dbReference type="Proteomes" id="UP001139336"/>
    </source>
</evidence>
<gene>
    <name evidence="6" type="ORF">L1O03_01795</name>
</gene>
<dbReference type="InterPro" id="IPR027417">
    <property type="entry name" value="P-loop_NTPase"/>
</dbReference>
<evidence type="ECO:0000256" key="1">
    <source>
        <dbReference type="ARBA" id="ARBA00005417"/>
    </source>
</evidence>